<proteinExistence type="predicted"/>
<organism evidence="2">
    <name type="scientific">Magnetococcus massalia (strain MO-1)</name>
    <dbReference type="NCBI Taxonomy" id="451514"/>
    <lineage>
        <taxon>Bacteria</taxon>
        <taxon>Pseudomonadati</taxon>
        <taxon>Pseudomonadota</taxon>
        <taxon>Magnetococcia</taxon>
        <taxon>Magnetococcales</taxon>
        <taxon>Magnetococcaceae</taxon>
        <taxon>Magnetococcus</taxon>
    </lineage>
</organism>
<dbReference type="EMBL" id="LO017727">
    <property type="protein sequence ID" value="CRH06597.1"/>
    <property type="molecule type" value="Genomic_DNA"/>
</dbReference>
<name>A0A1S7LKE0_MAGMO</name>
<feature type="region of interest" description="Disordered" evidence="1">
    <location>
        <begin position="1"/>
        <end position="26"/>
    </location>
</feature>
<evidence type="ECO:0000313" key="2">
    <source>
        <dbReference type="EMBL" id="CRH06597.1"/>
    </source>
</evidence>
<reference evidence="2" key="1">
    <citation type="submission" date="2015-04" db="EMBL/GenBank/DDBJ databases">
        <authorList>
            <person name="Syromyatnikov M.Y."/>
            <person name="Popov V.N."/>
        </authorList>
    </citation>
    <scope>NUCLEOTIDE SEQUENCE</scope>
    <source>
        <strain evidence="2">MO-1</strain>
    </source>
</reference>
<gene>
    <name evidence="2" type="ORF">MAGMO_2438</name>
</gene>
<dbReference type="AlphaFoldDB" id="A0A1S7LKE0"/>
<sequence length="71" mass="8241">MIGGPNMPRSPLARFQSSQMDVDEQKRKGWNRHGILVISEDDSRLTWPERELVQQLGDRLYGHRRKGVCHA</sequence>
<protein>
    <submittedName>
        <fullName evidence="2">Uncharacterized protein</fullName>
    </submittedName>
</protein>
<evidence type="ECO:0000256" key="1">
    <source>
        <dbReference type="SAM" id="MobiDB-lite"/>
    </source>
</evidence>
<accession>A0A1S7LKE0</accession>